<evidence type="ECO:0000256" key="1">
    <source>
        <dbReference type="SAM" id="SignalP"/>
    </source>
</evidence>
<gene>
    <name evidence="3" type="primary">LOC113504266</name>
</gene>
<keyword evidence="2" id="KW-1185">Reference proteome</keyword>
<dbReference type="InParanoid" id="A0A7E5WNF5"/>
<evidence type="ECO:0000313" key="2">
    <source>
        <dbReference type="Proteomes" id="UP000322000"/>
    </source>
</evidence>
<feature type="chain" id="PRO_5028869504" evidence="1">
    <location>
        <begin position="24"/>
        <end position="80"/>
    </location>
</feature>
<name>A0A7E5WNF5_TRINI</name>
<protein>
    <submittedName>
        <fullName evidence="3">Keratin-associated protein 21-1-like</fullName>
    </submittedName>
</protein>
<reference evidence="3" key="1">
    <citation type="submission" date="2025-08" db="UniProtKB">
        <authorList>
            <consortium name="RefSeq"/>
        </authorList>
    </citation>
    <scope>IDENTIFICATION</scope>
</reference>
<sequence length="80" mass="8746">MSRVNTLFCFLIVIVVLLQLTESHHFIYGPWRPYHHGFYGYYRPGFVPGYGPGFGAGFGPGFGPGFGFGPPALPPPPFIG</sequence>
<dbReference type="KEGG" id="tnl:113504266"/>
<dbReference type="RefSeq" id="XP_026742285.1">
    <property type="nucleotide sequence ID" value="XM_026886484.1"/>
</dbReference>
<dbReference type="AlphaFoldDB" id="A0A7E5WNF5"/>
<keyword evidence="1" id="KW-0732">Signal</keyword>
<accession>A0A7E5WNF5</accession>
<dbReference type="GeneID" id="113504266"/>
<dbReference type="Proteomes" id="UP000322000">
    <property type="component" value="Chromosome 21"/>
</dbReference>
<organism evidence="2 3">
    <name type="scientific">Trichoplusia ni</name>
    <name type="common">Cabbage looper</name>
    <dbReference type="NCBI Taxonomy" id="7111"/>
    <lineage>
        <taxon>Eukaryota</taxon>
        <taxon>Metazoa</taxon>
        <taxon>Ecdysozoa</taxon>
        <taxon>Arthropoda</taxon>
        <taxon>Hexapoda</taxon>
        <taxon>Insecta</taxon>
        <taxon>Pterygota</taxon>
        <taxon>Neoptera</taxon>
        <taxon>Endopterygota</taxon>
        <taxon>Lepidoptera</taxon>
        <taxon>Glossata</taxon>
        <taxon>Ditrysia</taxon>
        <taxon>Noctuoidea</taxon>
        <taxon>Noctuidae</taxon>
        <taxon>Plusiinae</taxon>
        <taxon>Trichoplusia</taxon>
    </lineage>
</organism>
<evidence type="ECO:0000313" key="3">
    <source>
        <dbReference type="RefSeq" id="XP_026742285.1"/>
    </source>
</evidence>
<proteinExistence type="predicted"/>
<feature type="signal peptide" evidence="1">
    <location>
        <begin position="1"/>
        <end position="23"/>
    </location>
</feature>